<dbReference type="Proteomes" id="UP000094385">
    <property type="component" value="Unassembled WGS sequence"/>
</dbReference>
<sequence>MAEWGICHACQSVIFRAYFQALVSFCVAGQNLQIFSMVHLTCKSLSPWSRRLW</sequence>
<name>A0A1E3PXB7_LIPST</name>
<evidence type="ECO:0000313" key="2">
    <source>
        <dbReference type="Proteomes" id="UP000094385"/>
    </source>
</evidence>
<evidence type="ECO:0000313" key="1">
    <source>
        <dbReference type="EMBL" id="ODQ69960.1"/>
    </source>
</evidence>
<dbReference type="EMBL" id="KV454302">
    <property type="protein sequence ID" value="ODQ69960.1"/>
    <property type="molecule type" value="Genomic_DNA"/>
</dbReference>
<keyword evidence="2" id="KW-1185">Reference proteome</keyword>
<dbReference type="AlphaFoldDB" id="A0A1E3PXB7"/>
<gene>
    <name evidence="1" type="ORF">LIPSTDRAFT_186758</name>
</gene>
<reference evidence="1 2" key="1">
    <citation type="journal article" date="2016" name="Proc. Natl. Acad. Sci. U.S.A.">
        <title>Comparative genomics of biotechnologically important yeasts.</title>
        <authorList>
            <person name="Riley R."/>
            <person name="Haridas S."/>
            <person name="Wolfe K.H."/>
            <person name="Lopes M.R."/>
            <person name="Hittinger C.T."/>
            <person name="Goeker M."/>
            <person name="Salamov A.A."/>
            <person name="Wisecaver J.H."/>
            <person name="Long T.M."/>
            <person name="Calvey C.H."/>
            <person name="Aerts A.L."/>
            <person name="Barry K.W."/>
            <person name="Choi C."/>
            <person name="Clum A."/>
            <person name="Coughlan A.Y."/>
            <person name="Deshpande S."/>
            <person name="Douglass A.P."/>
            <person name="Hanson S.J."/>
            <person name="Klenk H.-P."/>
            <person name="LaButti K.M."/>
            <person name="Lapidus A."/>
            <person name="Lindquist E.A."/>
            <person name="Lipzen A.M."/>
            <person name="Meier-Kolthoff J.P."/>
            <person name="Ohm R.A."/>
            <person name="Otillar R.P."/>
            <person name="Pangilinan J.L."/>
            <person name="Peng Y."/>
            <person name="Rokas A."/>
            <person name="Rosa C.A."/>
            <person name="Scheuner C."/>
            <person name="Sibirny A.A."/>
            <person name="Slot J.C."/>
            <person name="Stielow J.B."/>
            <person name="Sun H."/>
            <person name="Kurtzman C.P."/>
            <person name="Blackwell M."/>
            <person name="Grigoriev I.V."/>
            <person name="Jeffries T.W."/>
        </authorList>
    </citation>
    <scope>NUCLEOTIDE SEQUENCE [LARGE SCALE GENOMIC DNA]</scope>
    <source>
        <strain evidence="1 2">NRRL Y-11557</strain>
    </source>
</reference>
<proteinExistence type="predicted"/>
<protein>
    <submittedName>
        <fullName evidence="1">Uncharacterized protein</fullName>
    </submittedName>
</protein>
<accession>A0A1E3PXB7</accession>
<organism evidence="1 2">
    <name type="scientific">Lipomyces starkeyi NRRL Y-11557</name>
    <dbReference type="NCBI Taxonomy" id="675824"/>
    <lineage>
        <taxon>Eukaryota</taxon>
        <taxon>Fungi</taxon>
        <taxon>Dikarya</taxon>
        <taxon>Ascomycota</taxon>
        <taxon>Saccharomycotina</taxon>
        <taxon>Lipomycetes</taxon>
        <taxon>Lipomycetales</taxon>
        <taxon>Lipomycetaceae</taxon>
        <taxon>Lipomyces</taxon>
    </lineage>
</organism>